<organism evidence="3 4">
    <name type="scientific">Streptomyces brasiliscabiei</name>
    <dbReference type="NCBI Taxonomy" id="2736302"/>
    <lineage>
        <taxon>Bacteria</taxon>
        <taxon>Bacillati</taxon>
        <taxon>Actinomycetota</taxon>
        <taxon>Actinomycetes</taxon>
        <taxon>Kitasatosporales</taxon>
        <taxon>Streptomycetaceae</taxon>
        <taxon>Streptomyces</taxon>
    </lineage>
</organism>
<protein>
    <recommendedName>
        <fullName evidence="2">t-SNARE coiled-coil homology domain-containing protein</fullName>
    </recommendedName>
</protein>
<gene>
    <name evidence="3" type="ORF">WB403_25670</name>
</gene>
<dbReference type="InterPro" id="IPR000727">
    <property type="entry name" value="T_SNARE_dom"/>
</dbReference>
<comment type="caution">
    <text evidence="3">The sequence shown here is derived from an EMBL/GenBank/DDBJ whole genome shotgun (WGS) entry which is preliminary data.</text>
</comment>
<reference evidence="3 4" key="1">
    <citation type="submission" date="2024-03" db="EMBL/GenBank/DDBJ databases">
        <title>First Report of Pectobacterium brasiliscabiei causing potato scab in china.</title>
        <authorList>
            <person name="Handique U."/>
        </authorList>
    </citation>
    <scope>NUCLEOTIDE SEQUENCE [LARGE SCALE GENOMIC DNA]</scope>
    <source>
        <strain evidence="3 4">ZRIMU1503</strain>
    </source>
</reference>
<name>A0ABU8GJH6_9ACTN</name>
<dbReference type="PROSITE" id="PS51257">
    <property type="entry name" value="PROKAR_LIPOPROTEIN"/>
    <property type="match status" value="1"/>
</dbReference>
<evidence type="ECO:0000313" key="4">
    <source>
        <dbReference type="Proteomes" id="UP001365781"/>
    </source>
</evidence>
<evidence type="ECO:0000259" key="2">
    <source>
        <dbReference type="PROSITE" id="PS50192"/>
    </source>
</evidence>
<keyword evidence="1" id="KW-0732">Signal</keyword>
<evidence type="ECO:0000256" key="1">
    <source>
        <dbReference type="SAM" id="SignalP"/>
    </source>
</evidence>
<feature type="chain" id="PRO_5045137517" description="t-SNARE coiled-coil homology domain-containing protein" evidence="1">
    <location>
        <begin position="27"/>
        <end position="136"/>
    </location>
</feature>
<evidence type="ECO:0000313" key="3">
    <source>
        <dbReference type="EMBL" id="MEI5612551.1"/>
    </source>
</evidence>
<proteinExistence type="predicted"/>
<keyword evidence="4" id="KW-1185">Reference proteome</keyword>
<accession>A0ABU8GJH6</accession>
<dbReference type="RefSeq" id="WP_336537625.1">
    <property type="nucleotide sequence ID" value="NZ_JBBAYL010000008.1"/>
</dbReference>
<feature type="domain" description="T-SNARE coiled-coil homology" evidence="2">
    <location>
        <begin position="42"/>
        <end position="96"/>
    </location>
</feature>
<dbReference type="Proteomes" id="UP001365781">
    <property type="component" value="Unassembled WGS sequence"/>
</dbReference>
<dbReference type="EMBL" id="JBBAYM010000017">
    <property type="protein sequence ID" value="MEI5612551.1"/>
    <property type="molecule type" value="Genomic_DNA"/>
</dbReference>
<dbReference type="PROSITE" id="PS50192">
    <property type="entry name" value="T_SNARE"/>
    <property type="match status" value="1"/>
</dbReference>
<feature type="signal peptide" evidence="1">
    <location>
        <begin position="1"/>
        <end position="26"/>
    </location>
</feature>
<sequence length="136" mass="14599">MPANRPRPRRRTAALVTGLAALTLSAGLLTGCEFGDSLDCVSNADTIAESLRDIHRAGLEAANDPARTGESVDTIEKNLDEIDDEAAHDDSRVDKAVDDLTEAIKDYNRSILNGDTDPDTSRIDTAADELTDVCTR</sequence>